<name>A0A1W1DZN7_9ZZZZ</name>
<gene>
    <name evidence="1" type="ORF">MNB_SUP05-SYMBIONT-4-30</name>
</gene>
<reference evidence="1" key="1">
    <citation type="submission" date="2016-10" db="EMBL/GenBank/DDBJ databases">
        <authorList>
            <person name="de Groot N.N."/>
        </authorList>
    </citation>
    <scope>NUCLEOTIDE SEQUENCE</scope>
</reference>
<accession>A0A1W1DZN7</accession>
<dbReference type="AlphaFoldDB" id="A0A1W1DZN7"/>
<protein>
    <submittedName>
        <fullName evidence="1">Uncharacterized protein</fullName>
    </submittedName>
</protein>
<dbReference type="EMBL" id="FPHY01000163">
    <property type="protein sequence ID" value="SFV87194.1"/>
    <property type="molecule type" value="Genomic_DNA"/>
</dbReference>
<proteinExistence type="predicted"/>
<organism evidence="1">
    <name type="scientific">hydrothermal vent metagenome</name>
    <dbReference type="NCBI Taxonomy" id="652676"/>
    <lineage>
        <taxon>unclassified sequences</taxon>
        <taxon>metagenomes</taxon>
        <taxon>ecological metagenomes</taxon>
    </lineage>
</organism>
<evidence type="ECO:0000313" key="1">
    <source>
        <dbReference type="EMBL" id="SFV87194.1"/>
    </source>
</evidence>
<sequence length="37" mass="4207">MLLSGSSILENDLILSHNDKDFENIAAVYPFLKEQKI</sequence>